<feature type="transmembrane region" description="Helical" evidence="2">
    <location>
        <begin position="76"/>
        <end position="95"/>
    </location>
</feature>
<protein>
    <recommendedName>
        <fullName evidence="4">Transmembrane protein</fullName>
    </recommendedName>
</protein>
<organism evidence="3">
    <name type="scientific">Cucumis melo</name>
    <name type="common">Muskmelon</name>
    <dbReference type="NCBI Taxonomy" id="3656"/>
    <lineage>
        <taxon>Eukaryota</taxon>
        <taxon>Viridiplantae</taxon>
        <taxon>Streptophyta</taxon>
        <taxon>Embryophyta</taxon>
        <taxon>Tracheophyta</taxon>
        <taxon>Spermatophyta</taxon>
        <taxon>Magnoliopsida</taxon>
        <taxon>eudicotyledons</taxon>
        <taxon>Gunneridae</taxon>
        <taxon>Pentapetalae</taxon>
        <taxon>rosids</taxon>
        <taxon>fabids</taxon>
        <taxon>Cucurbitales</taxon>
        <taxon>Cucurbitaceae</taxon>
        <taxon>Benincaseae</taxon>
        <taxon>Cucumis</taxon>
    </lineage>
</organism>
<evidence type="ECO:0000256" key="1">
    <source>
        <dbReference type="SAM" id="MobiDB-lite"/>
    </source>
</evidence>
<evidence type="ECO:0000256" key="2">
    <source>
        <dbReference type="SAM" id="Phobius"/>
    </source>
</evidence>
<reference evidence="3" key="1">
    <citation type="submission" date="2023-03" db="UniProtKB">
        <authorList>
            <consortium name="EnsemblPlants"/>
        </authorList>
    </citation>
    <scope>IDENTIFICATION</scope>
</reference>
<dbReference type="Gramene" id="MELO3C034038.2.1">
    <property type="protein sequence ID" value="MELO3C034038.2.1"/>
    <property type="gene ID" value="MELO3C034038.2"/>
</dbReference>
<sequence>MNENATKRVQNTKEKSDDDVLNSKQQLIGRSSYDNISSLSVVEHRRGGRGVVPMYAAASSHRRGKHRNCGNRHNNYVEFIVVVEVFVSIAILCSLI</sequence>
<keyword evidence="2" id="KW-1133">Transmembrane helix</keyword>
<dbReference type="EnsemblPlants" id="MELO3C034038.2.1">
    <property type="protein sequence ID" value="MELO3C034038.2.1"/>
    <property type="gene ID" value="MELO3C034038.2"/>
</dbReference>
<dbReference type="AlphaFoldDB" id="A0A9I9EI27"/>
<feature type="region of interest" description="Disordered" evidence="1">
    <location>
        <begin position="1"/>
        <end position="21"/>
    </location>
</feature>
<keyword evidence="2" id="KW-0812">Transmembrane</keyword>
<proteinExistence type="predicted"/>
<name>A0A9I9EI27_CUCME</name>
<evidence type="ECO:0000313" key="3">
    <source>
        <dbReference type="EnsemblPlants" id="MELO3C034038.2.1"/>
    </source>
</evidence>
<keyword evidence="2" id="KW-0472">Membrane</keyword>
<evidence type="ECO:0008006" key="4">
    <source>
        <dbReference type="Google" id="ProtNLM"/>
    </source>
</evidence>
<accession>A0A9I9EI27</accession>